<protein>
    <recommendedName>
        <fullName evidence="4">DUF423 domain-containing protein</fullName>
    </recommendedName>
</protein>
<keyword evidence="1" id="KW-0472">Membrane</keyword>
<feature type="transmembrane region" description="Helical" evidence="1">
    <location>
        <begin position="7"/>
        <end position="31"/>
    </location>
</feature>
<evidence type="ECO:0000256" key="1">
    <source>
        <dbReference type="SAM" id="Phobius"/>
    </source>
</evidence>
<organism evidence="2 3">
    <name type="scientific">Nitrobacter winogradskyi (strain ATCC 25391 / DSM 10237 / CIP 104748 / NCIMB 11846 / Nb-255)</name>
    <dbReference type="NCBI Taxonomy" id="323098"/>
    <lineage>
        <taxon>Bacteria</taxon>
        <taxon>Pseudomonadati</taxon>
        <taxon>Pseudomonadota</taxon>
        <taxon>Alphaproteobacteria</taxon>
        <taxon>Hyphomicrobiales</taxon>
        <taxon>Nitrobacteraceae</taxon>
        <taxon>Nitrobacter</taxon>
    </lineage>
</organism>
<dbReference type="eggNOG" id="COG2363">
    <property type="taxonomic scope" value="Bacteria"/>
</dbReference>
<evidence type="ECO:0000313" key="3">
    <source>
        <dbReference type="Proteomes" id="UP000002531"/>
    </source>
</evidence>
<dbReference type="Proteomes" id="UP000002531">
    <property type="component" value="Chromosome"/>
</dbReference>
<keyword evidence="3" id="KW-1185">Reference proteome</keyword>
<feature type="transmembrane region" description="Helical" evidence="1">
    <location>
        <begin position="70"/>
        <end position="89"/>
    </location>
</feature>
<dbReference type="HOGENOM" id="CLU_096548_2_0_5"/>
<dbReference type="OrthoDB" id="7173378at2"/>
<dbReference type="AlphaFoldDB" id="Q3SN21"/>
<reference evidence="2 3" key="1">
    <citation type="journal article" date="2006" name="Appl. Environ. Microbiol.">
        <title>Genome sequence of the chemolithoautotrophic nitrite-oxidizing bacterium Nitrobacter winogradskyi Nb-255.</title>
        <authorList>
            <person name="Starkenburg S.R."/>
            <person name="Chain P.S."/>
            <person name="Sayavedra-Soto L.A."/>
            <person name="Hauser L."/>
            <person name="Land M.L."/>
            <person name="Larimer F.W."/>
            <person name="Malfatti S.A."/>
            <person name="Klotz M.G."/>
            <person name="Bottomley P.J."/>
            <person name="Arp D.J."/>
            <person name="Hickey W.J."/>
        </authorList>
    </citation>
    <scope>NUCLEOTIDE SEQUENCE [LARGE SCALE GENOMIC DNA]</scope>
    <source>
        <strain evidence="3">ATCC 25391 / DSM 10237 / CIP 104748 / NCIMB 11846 / Nb-255</strain>
    </source>
</reference>
<feature type="transmembrane region" description="Helical" evidence="1">
    <location>
        <begin position="37"/>
        <end position="58"/>
    </location>
</feature>
<feature type="transmembrane region" description="Helical" evidence="1">
    <location>
        <begin position="101"/>
        <end position="122"/>
    </location>
</feature>
<keyword evidence="1" id="KW-0812">Transmembrane</keyword>
<gene>
    <name evidence="2" type="ordered locus">Nwi_3072</name>
</gene>
<keyword evidence="1" id="KW-1133">Transmembrane helix</keyword>
<dbReference type="RefSeq" id="WP_011316236.1">
    <property type="nucleotide sequence ID" value="NC_007406.1"/>
</dbReference>
<evidence type="ECO:0008006" key="4">
    <source>
        <dbReference type="Google" id="ProtNLM"/>
    </source>
</evidence>
<dbReference type="EMBL" id="CP000115">
    <property type="protein sequence ID" value="ABA06320.1"/>
    <property type="molecule type" value="Genomic_DNA"/>
</dbReference>
<dbReference type="Pfam" id="PF04241">
    <property type="entry name" value="DUF423"/>
    <property type="match status" value="1"/>
</dbReference>
<proteinExistence type="predicted"/>
<dbReference type="KEGG" id="nwi:Nwi_3072"/>
<accession>Q3SN21</accession>
<dbReference type="InterPro" id="IPR006696">
    <property type="entry name" value="DUF423"/>
</dbReference>
<dbReference type="STRING" id="323098.Nwi_3072"/>
<evidence type="ECO:0000313" key="2">
    <source>
        <dbReference type="EMBL" id="ABA06320.1"/>
    </source>
</evidence>
<sequence>MTHLGWFRIIVIAAGLMGAAGVILGAVAAHTADGGRLALSASSMLSLHAPAAMLAVLLADRQIVRPRIGLLAAGGFVAGATLFGADMMVRQFLGHHLFPRAAPTGGTLMILSWFLLAIAAVLPRAASRSDRSGS</sequence>
<name>Q3SN21_NITWN</name>